<dbReference type="PANTHER" id="PTHR43141:SF5">
    <property type="entry name" value="CYTOCHROME BD-I UBIQUINOL OXIDASE SUBUNIT 2"/>
    <property type="match status" value="1"/>
</dbReference>
<keyword evidence="14" id="KW-1185">Reference proteome</keyword>
<dbReference type="Pfam" id="PF02322">
    <property type="entry name" value="Cyt_bd_oxida_II"/>
    <property type="match status" value="1"/>
</dbReference>
<feature type="transmembrane region" description="Helical" evidence="12">
    <location>
        <begin position="288"/>
        <end position="313"/>
    </location>
</feature>
<name>A0A3Q9JJ99_9GAMM</name>
<feature type="transmembrane region" description="Helical" evidence="12">
    <location>
        <begin position="119"/>
        <end position="144"/>
    </location>
</feature>
<dbReference type="NCBIfam" id="TIGR00203">
    <property type="entry name" value="cydB"/>
    <property type="match status" value="1"/>
</dbReference>
<keyword evidence="8" id="KW-0249">Electron transport</keyword>
<proteinExistence type="inferred from homology"/>
<dbReference type="EMBL" id="CP029822">
    <property type="protein sequence ID" value="AZS50809.1"/>
    <property type="molecule type" value="Genomic_DNA"/>
</dbReference>
<feature type="transmembrane region" description="Helical" evidence="12">
    <location>
        <begin position="203"/>
        <end position="224"/>
    </location>
</feature>
<evidence type="ECO:0000256" key="11">
    <source>
        <dbReference type="ARBA" id="ARBA00023136"/>
    </source>
</evidence>
<evidence type="ECO:0000256" key="4">
    <source>
        <dbReference type="ARBA" id="ARBA00022475"/>
    </source>
</evidence>
<evidence type="ECO:0000313" key="14">
    <source>
        <dbReference type="Proteomes" id="UP000273143"/>
    </source>
</evidence>
<evidence type="ECO:0000313" key="13">
    <source>
        <dbReference type="EMBL" id="AZS50809.1"/>
    </source>
</evidence>
<evidence type="ECO:0000256" key="5">
    <source>
        <dbReference type="ARBA" id="ARBA00022617"/>
    </source>
</evidence>
<evidence type="ECO:0000256" key="6">
    <source>
        <dbReference type="ARBA" id="ARBA00022692"/>
    </source>
</evidence>
<feature type="transmembrane region" description="Helical" evidence="12">
    <location>
        <begin position="77"/>
        <end position="99"/>
    </location>
</feature>
<dbReference type="PIRSF" id="PIRSF000267">
    <property type="entry name" value="Cyt_oxidse_sub2"/>
    <property type="match status" value="1"/>
</dbReference>
<reference evidence="14" key="1">
    <citation type="submission" date="2018-06" db="EMBL/GenBank/DDBJ databases">
        <title>Complete genome of Pseudomonas insecticola strain QZS01.</title>
        <authorList>
            <person name="Wang J."/>
            <person name="Su Q."/>
        </authorList>
    </citation>
    <scope>NUCLEOTIDE SEQUENCE [LARGE SCALE GENOMIC DNA]</scope>
    <source>
        <strain evidence="14">QZS01</strain>
    </source>
</reference>
<dbReference type="GO" id="GO:0019646">
    <property type="term" value="P:aerobic electron transport chain"/>
    <property type="evidence" value="ECO:0007669"/>
    <property type="project" value="TreeGrafter"/>
</dbReference>
<feature type="transmembrane region" description="Helical" evidence="12">
    <location>
        <begin position="333"/>
        <end position="356"/>
    </location>
</feature>
<dbReference type="InterPro" id="IPR003317">
    <property type="entry name" value="Cyt-d_oxidase_su2"/>
</dbReference>
<gene>
    <name evidence="13" type="primary">cydB</name>
    <name evidence="13" type="ORF">DM558_08455</name>
</gene>
<evidence type="ECO:0000256" key="12">
    <source>
        <dbReference type="SAM" id="Phobius"/>
    </source>
</evidence>
<dbReference type="GO" id="GO:0070069">
    <property type="term" value="C:cytochrome complex"/>
    <property type="evidence" value="ECO:0007669"/>
    <property type="project" value="TreeGrafter"/>
</dbReference>
<keyword evidence="5" id="KW-0349">Heme</keyword>
<comment type="subcellular location">
    <subcellularLocation>
        <location evidence="1">Cell membrane</location>
        <topology evidence="1">Multi-pass membrane protein</topology>
    </subcellularLocation>
</comment>
<dbReference type="GO" id="GO:0005886">
    <property type="term" value="C:plasma membrane"/>
    <property type="evidence" value="ECO:0007669"/>
    <property type="project" value="UniProtKB-SubCell"/>
</dbReference>
<comment type="similarity">
    <text evidence="2">Belongs to the cytochrome ubiquinol oxidase subunit 2 family.</text>
</comment>
<keyword evidence="9 12" id="KW-1133">Transmembrane helix</keyword>
<evidence type="ECO:0000256" key="8">
    <source>
        <dbReference type="ARBA" id="ARBA00022982"/>
    </source>
</evidence>
<evidence type="ECO:0000256" key="1">
    <source>
        <dbReference type="ARBA" id="ARBA00004651"/>
    </source>
</evidence>
<protein>
    <submittedName>
        <fullName evidence="13">Cytochrome d ubiquinol oxidase subunit II</fullName>
    </submittedName>
</protein>
<evidence type="ECO:0000256" key="3">
    <source>
        <dbReference type="ARBA" id="ARBA00022448"/>
    </source>
</evidence>
<dbReference type="Proteomes" id="UP000273143">
    <property type="component" value="Chromosome"/>
</dbReference>
<keyword evidence="7" id="KW-0479">Metal-binding</keyword>
<feature type="transmembrane region" description="Helical" evidence="12">
    <location>
        <begin position="263"/>
        <end position="281"/>
    </location>
</feature>
<accession>A0A3Q9JJ99</accession>
<feature type="transmembrane region" description="Helical" evidence="12">
    <location>
        <begin position="164"/>
        <end position="182"/>
    </location>
</feature>
<dbReference type="KEGG" id="emo:DM558_08455"/>
<evidence type="ECO:0000256" key="2">
    <source>
        <dbReference type="ARBA" id="ARBA00007543"/>
    </source>
</evidence>
<keyword evidence="11 12" id="KW-0472">Membrane</keyword>
<keyword evidence="3" id="KW-0813">Transport</keyword>
<sequence>MFDYETLKLIWWLLIGIILIAFAIMDGHDMGVGTLLPLLGKTDNERRIIINSVAPHWDGNQVWLITAGAGIFAAWPIVYSIAFSGLYWAILLLLSALFFRPVGFEYRSKIVSTRWRRNWDWGIFIGSAIPSFLFGVAFGNLLLGIPFHLDETMRAQFDGNFFDLLHPFALICGLVSFTLLVLQGATFLIHRTEGELQLRVIKVARVVGIVMLICFSIAGIWVFFLKGITIDTIADTNQAMNPLMKTVHVEQGAWLNNYKHYSWLWLAPVLVYAMVILTLVLQAAKRTAIAFISSSLAVTGTILTAGIALFPFVLPSNIDPAMSVTLWDGAASYYTLTIMLIVVLIFVPLILSYTAWSYYVMRGKLNESYIESNDKLLY</sequence>
<dbReference type="GO" id="GO:0046872">
    <property type="term" value="F:metal ion binding"/>
    <property type="evidence" value="ECO:0007669"/>
    <property type="project" value="UniProtKB-KW"/>
</dbReference>
<dbReference type="RefSeq" id="WP_127163424.1">
    <property type="nucleotide sequence ID" value="NZ_CP029822.1"/>
</dbReference>
<evidence type="ECO:0000256" key="9">
    <source>
        <dbReference type="ARBA" id="ARBA00022989"/>
    </source>
</evidence>
<dbReference type="GO" id="GO:0009055">
    <property type="term" value="F:electron transfer activity"/>
    <property type="evidence" value="ECO:0007669"/>
    <property type="project" value="TreeGrafter"/>
</dbReference>
<evidence type="ECO:0000256" key="10">
    <source>
        <dbReference type="ARBA" id="ARBA00023004"/>
    </source>
</evidence>
<keyword evidence="4" id="KW-1003">Cell membrane</keyword>
<dbReference type="PANTHER" id="PTHR43141">
    <property type="entry name" value="CYTOCHROME BD2 SUBUNIT II"/>
    <property type="match status" value="1"/>
</dbReference>
<organism evidence="13 14">
    <name type="scientific">Entomomonas moraniae</name>
    <dbReference type="NCBI Taxonomy" id="2213226"/>
    <lineage>
        <taxon>Bacteria</taxon>
        <taxon>Pseudomonadati</taxon>
        <taxon>Pseudomonadota</taxon>
        <taxon>Gammaproteobacteria</taxon>
        <taxon>Pseudomonadales</taxon>
        <taxon>Pseudomonadaceae</taxon>
        <taxon>Entomomonas</taxon>
    </lineage>
</organism>
<dbReference type="GO" id="GO:0016682">
    <property type="term" value="F:oxidoreductase activity, acting on diphenols and related substances as donors, oxygen as acceptor"/>
    <property type="evidence" value="ECO:0007669"/>
    <property type="project" value="TreeGrafter"/>
</dbReference>
<evidence type="ECO:0000256" key="7">
    <source>
        <dbReference type="ARBA" id="ARBA00022723"/>
    </source>
</evidence>
<dbReference type="AlphaFoldDB" id="A0A3Q9JJ99"/>
<keyword evidence="10" id="KW-0408">Iron</keyword>
<feature type="transmembrane region" description="Helical" evidence="12">
    <location>
        <begin position="9"/>
        <end position="25"/>
    </location>
</feature>
<keyword evidence="6 12" id="KW-0812">Transmembrane</keyword>